<reference evidence="4" key="1">
    <citation type="journal article" date="2019" name="Int. J. Syst. Evol. Microbiol.">
        <title>The Global Catalogue of Microorganisms (GCM) 10K type strain sequencing project: providing services to taxonomists for standard genome sequencing and annotation.</title>
        <authorList>
            <consortium name="The Broad Institute Genomics Platform"/>
            <consortium name="The Broad Institute Genome Sequencing Center for Infectious Disease"/>
            <person name="Wu L."/>
            <person name="Ma J."/>
        </authorList>
    </citation>
    <scope>NUCLEOTIDE SEQUENCE [LARGE SCALE GENOMIC DNA]</scope>
    <source>
        <strain evidence="4">NBRC 108755</strain>
    </source>
</reference>
<feature type="transmembrane region" description="Helical" evidence="2">
    <location>
        <begin position="164"/>
        <end position="181"/>
    </location>
</feature>
<dbReference type="RefSeq" id="WP_284301642.1">
    <property type="nucleotide sequence ID" value="NZ_BSVA01000001.1"/>
</dbReference>
<organism evidence="3 4">
    <name type="scientific">Homoserinibacter gongjuensis</name>
    <dbReference type="NCBI Taxonomy" id="1162968"/>
    <lineage>
        <taxon>Bacteria</taxon>
        <taxon>Bacillati</taxon>
        <taxon>Actinomycetota</taxon>
        <taxon>Actinomycetes</taxon>
        <taxon>Micrococcales</taxon>
        <taxon>Microbacteriaceae</taxon>
        <taxon>Homoserinibacter</taxon>
    </lineage>
</organism>
<feature type="transmembrane region" description="Helical" evidence="2">
    <location>
        <begin position="258"/>
        <end position="276"/>
    </location>
</feature>
<dbReference type="InterPro" id="IPR008535">
    <property type="entry name" value="DUF817"/>
</dbReference>
<keyword evidence="4" id="KW-1185">Reference proteome</keyword>
<dbReference type="Pfam" id="PF05675">
    <property type="entry name" value="DUF817"/>
    <property type="match status" value="1"/>
</dbReference>
<evidence type="ECO:0000313" key="4">
    <source>
        <dbReference type="Proteomes" id="UP001157069"/>
    </source>
</evidence>
<accession>A0ABQ6K1D9</accession>
<keyword evidence="2" id="KW-0472">Membrane</keyword>
<sequence>MAGYTAIEQRIDRAAHALIDRAELRGARAGLVEFAVFVAKQAWACVFGFLLLAVIVAARLWYPDDAWLARNDALTLAAVAIQVLMLATRLETIGELRVVLLFHVAGTVMELFKTAAGSWQYDPEGLLRIGAVPLFSGFMYAAVGSYMVRVYRLFDLRFDRYPRRWMTALIAAGVYVNFFAHHVLPDVRWALIALVLIAWWPTMMRARVLRTSIDLPILLPFAGVAVVIWIAENVSTWAGAWSYPDQVHGWEPVSIAKVGSWFLLMIVSVVLVTWVYPPRLSIESAADDVADAVEEPTAGESPRPREQRHASRASRVKTVA</sequence>
<feature type="transmembrane region" description="Helical" evidence="2">
    <location>
        <begin position="125"/>
        <end position="143"/>
    </location>
</feature>
<comment type="caution">
    <text evidence="3">The sequence shown here is derived from an EMBL/GenBank/DDBJ whole genome shotgun (WGS) entry which is preliminary data.</text>
</comment>
<evidence type="ECO:0000313" key="3">
    <source>
        <dbReference type="EMBL" id="GMA92875.1"/>
    </source>
</evidence>
<feature type="compositionally biased region" description="Basic residues" evidence="1">
    <location>
        <begin position="310"/>
        <end position="320"/>
    </location>
</feature>
<feature type="region of interest" description="Disordered" evidence="1">
    <location>
        <begin position="291"/>
        <end position="320"/>
    </location>
</feature>
<proteinExistence type="predicted"/>
<evidence type="ECO:0000256" key="1">
    <source>
        <dbReference type="SAM" id="MobiDB-lite"/>
    </source>
</evidence>
<keyword evidence="2" id="KW-0812">Transmembrane</keyword>
<name>A0ABQ6K1D9_9MICO</name>
<keyword evidence="2" id="KW-1133">Transmembrane helix</keyword>
<feature type="transmembrane region" description="Helical" evidence="2">
    <location>
        <begin position="215"/>
        <end position="238"/>
    </location>
</feature>
<protein>
    <submittedName>
        <fullName evidence="3">Membrane protein</fullName>
    </submittedName>
</protein>
<feature type="transmembrane region" description="Helical" evidence="2">
    <location>
        <begin position="42"/>
        <end position="62"/>
    </location>
</feature>
<feature type="transmembrane region" description="Helical" evidence="2">
    <location>
        <begin position="187"/>
        <end position="203"/>
    </location>
</feature>
<dbReference type="Proteomes" id="UP001157069">
    <property type="component" value="Unassembled WGS sequence"/>
</dbReference>
<evidence type="ECO:0000256" key="2">
    <source>
        <dbReference type="SAM" id="Phobius"/>
    </source>
</evidence>
<dbReference type="EMBL" id="BSVA01000001">
    <property type="protein sequence ID" value="GMA92875.1"/>
    <property type="molecule type" value="Genomic_DNA"/>
</dbReference>
<gene>
    <name evidence="3" type="ORF">GCM10025869_34040</name>
</gene>